<organism evidence="2 3">
    <name type="scientific">Panagrellus redivivus</name>
    <name type="common">Microworm</name>
    <dbReference type="NCBI Taxonomy" id="6233"/>
    <lineage>
        <taxon>Eukaryota</taxon>
        <taxon>Metazoa</taxon>
        <taxon>Ecdysozoa</taxon>
        <taxon>Nematoda</taxon>
        <taxon>Chromadorea</taxon>
        <taxon>Rhabditida</taxon>
        <taxon>Tylenchina</taxon>
        <taxon>Panagrolaimomorpha</taxon>
        <taxon>Panagrolaimoidea</taxon>
        <taxon>Panagrolaimidae</taxon>
        <taxon>Panagrellus</taxon>
    </lineage>
</organism>
<name>A0A7E4VFP0_PANRE</name>
<dbReference type="Proteomes" id="UP000492821">
    <property type="component" value="Unassembled WGS sequence"/>
</dbReference>
<proteinExistence type="predicted"/>
<keyword evidence="2" id="KW-1185">Reference proteome</keyword>
<reference evidence="2" key="1">
    <citation type="journal article" date="2013" name="Genetics">
        <title>The draft genome and transcriptome of Panagrellus redivivus are shaped by the harsh demands of a free-living lifestyle.</title>
        <authorList>
            <person name="Srinivasan J."/>
            <person name="Dillman A.R."/>
            <person name="Macchietto M.G."/>
            <person name="Heikkinen L."/>
            <person name="Lakso M."/>
            <person name="Fracchia K.M."/>
            <person name="Antoshechkin I."/>
            <person name="Mortazavi A."/>
            <person name="Wong G."/>
            <person name="Sternberg P.W."/>
        </authorList>
    </citation>
    <scope>NUCLEOTIDE SEQUENCE [LARGE SCALE GENOMIC DNA]</scope>
    <source>
        <strain evidence="2">MT8872</strain>
    </source>
</reference>
<feature type="region of interest" description="Disordered" evidence="1">
    <location>
        <begin position="92"/>
        <end position="120"/>
    </location>
</feature>
<evidence type="ECO:0000313" key="3">
    <source>
        <dbReference type="WBParaSite" id="Pan_g20242.t1"/>
    </source>
</evidence>
<sequence length="257" mass="27850">MSTPKAPRKRLSGVMNQEKRQKEGQILSSLPGTVNAVVESSAEPQCPDEHVAKKKRSMVSSSASLPAQQVSALVAYLDEPITPHIARQMRKITLDSTPSNKGTAASRSASEPTSNNGRNVCEVQPAASQPAPQISALNAPLNEPITPVSKVTVNISGLKMNDPLDTCMTPKIIQKRPATSQSDFARERNRIKNQRYPILSPQIKRRSCSPACSNASLCTRKSVKVKENAAVSTSDQPRTCRFQSIGSSCTEKQRESL</sequence>
<feature type="compositionally biased region" description="Basic residues" evidence="1">
    <location>
        <begin position="1"/>
        <end position="11"/>
    </location>
</feature>
<dbReference type="WBParaSite" id="Pan_g20242.t1">
    <property type="protein sequence ID" value="Pan_g20242.t1"/>
    <property type="gene ID" value="Pan_g20242"/>
</dbReference>
<protein>
    <submittedName>
        <fullName evidence="3">BZIP domain-containing protein</fullName>
    </submittedName>
</protein>
<evidence type="ECO:0000256" key="1">
    <source>
        <dbReference type="SAM" id="MobiDB-lite"/>
    </source>
</evidence>
<feature type="region of interest" description="Disordered" evidence="1">
    <location>
        <begin position="1"/>
        <end position="64"/>
    </location>
</feature>
<dbReference type="AlphaFoldDB" id="A0A7E4VFP0"/>
<feature type="compositionally biased region" description="Polar residues" evidence="1">
    <location>
        <begin position="94"/>
        <end position="118"/>
    </location>
</feature>
<evidence type="ECO:0000313" key="2">
    <source>
        <dbReference type="Proteomes" id="UP000492821"/>
    </source>
</evidence>
<reference evidence="3" key="2">
    <citation type="submission" date="2020-10" db="UniProtKB">
        <authorList>
            <consortium name="WormBaseParasite"/>
        </authorList>
    </citation>
    <scope>IDENTIFICATION</scope>
</reference>
<accession>A0A7E4VFP0</accession>